<dbReference type="InterPro" id="IPR011990">
    <property type="entry name" value="TPR-like_helical_dom_sf"/>
</dbReference>
<evidence type="ECO:0000313" key="4">
    <source>
        <dbReference type="EMBL" id="KAG0315734.1"/>
    </source>
</evidence>
<gene>
    <name evidence="4" type="ORF">BGZ99_007283</name>
</gene>
<evidence type="ECO:0000256" key="2">
    <source>
        <dbReference type="PROSITE-ProRule" id="PRU00708"/>
    </source>
</evidence>
<dbReference type="AlphaFoldDB" id="A0A9P6RA68"/>
<name>A0A9P6RA68_9FUNG</name>
<dbReference type="NCBIfam" id="TIGR00756">
    <property type="entry name" value="PPR"/>
    <property type="match status" value="1"/>
</dbReference>
<evidence type="ECO:0000256" key="3">
    <source>
        <dbReference type="SAM" id="MobiDB-lite"/>
    </source>
</evidence>
<keyword evidence="1" id="KW-0677">Repeat</keyword>
<feature type="compositionally biased region" description="Basic residues" evidence="3">
    <location>
        <begin position="327"/>
        <end position="336"/>
    </location>
</feature>
<evidence type="ECO:0008006" key="6">
    <source>
        <dbReference type="Google" id="ProtNLM"/>
    </source>
</evidence>
<evidence type="ECO:0000313" key="5">
    <source>
        <dbReference type="Proteomes" id="UP000738325"/>
    </source>
</evidence>
<dbReference type="PROSITE" id="PS51375">
    <property type="entry name" value="PPR"/>
    <property type="match status" value="1"/>
</dbReference>
<evidence type="ECO:0000256" key="1">
    <source>
        <dbReference type="ARBA" id="ARBA00022737"/>
    </source>
</evidence>
<dbReference type="Proteomes" id="UP000738325">
    <property type="component" value="Unassembled WGS sequence"/>
</dbReference>
<accession>A0A9P6RA68</accession>
<reference evidence="4" key="1">
    <citation type="journal article" date="2020" name="Fungal Divers.">
        <title>Resolving the Mortierellaceae phylogeny through synthesis of multi-gene phylogenetics and phylogenomics.</title>
        <authorList>
            <person name="Vandepol N."/>
            <person name="Liber J."/>
            <person name="Desiro A."/>
            <person name="Na H."/>
            <person name="Kennedy M."/>
            <person name="Barry K."/>
            <person name="Grigoriev I.V."/>
            <person name="Miller A.N."/>
            <person name="O'Donnell K."/>
            <person name="Stajich J.E."/>
            <person name="Bonito G."/>
        </authorList>
    </citation>
    <scope>NUCLEOTIDE SEQUENCE</scope>
    <source>
        <strain evidence="4">REB-010B</strain>
    </source>
</reference>
<dbReference type="Pfam" id="PF13041">
    <property type="entry name" value="PPR_2"/>
    <property type="match status" value="1"/>
</dbReference>
<dbReference type="Pfam" id="PF13812">
    <property type="entry name" value="PPR_3"/>
    <property type="match status" value="1"/>
</dbReference>
<feature type="region of interest" description="Disordered" evidence="3">
    <location>
        <begin position="792"/>
        <end position="822"/>
    </location>
</feature>
<feature type="region of interest" description="Disordered" evidence="3">
    <location>
        <begin position="492"/>
        <end position="535"/>
    </location>
</feature>
<feature type="region of interest" description="Disordered" evidence="3">
    <location>
        <begin position="673"/>
        <end position="720"/>
    </location>
</feature>
<dbReference type="InterPro" id="IPR051222">
    <property type="entry name" value="PPR/CCM1_RNA-binding"/>
</dbReference>
<feature type="compositionally biased region" description="Low complexity" evidence="3">
    <location>
        <begin position="691"/>
        <end position="717"/>
    </location>
</feature>
<dbReference type="EMBL" id="JAAAIP010000518">
    <property type="protein sequence ID" value="KAG0315734.1"/>
    <property type="molecule type" value="Genomic_DNA"/>
</dbReference>
<feature type="region of interest" description="Disordered" evidence="3">
    <location>
        <begin position="617"/>
        <end position="643"/>
    </location>
</feature>
<dbReference type="OrthoDB" id="185373at2759"/>
<comment type="caution">
    <text evidence="4">The sequence shown here is derived from an EMBL/GenBank/DDBJ whole genome shotgun (WGS) entry which is preliminary data.</text>
</comment>
<feature type="compositionally biased region" description="Basic and acidic residues" evidence="3">
    <location>
        <begin position="813"/>
        <end position="822"/>
    </location>
</feature>
<feature type="compositionally biased region" description="Basic and acidic residues" evidence="3">
    <location>
        <begin position="500"/>
        <end position="523"/>
    </location>
</feature>
<feature type="compositionally biased region" description="Basic and acidic residues" evidence="3">
    <location>
        <begin position="629"/>
        <end position="643"/>
    </location>
</feature>
<protein>
    <recommendedName>
        <fullName evidence="6">Pentatricopeptide repeat-containing protein</fullName>
    </recommendedName>
</protein>
<dbReference type="Pfam" id="PF01535">
    <property type="entry name" value="PPR"/>
    <property type="match status" value="1"/>
</dbReference>
<dbReference type="InterPro" id="IPR002885">
    <property type="entry name" value="PPR_rpt"/>
</dbReference>
<dbReference type="Gene3D" id="1.25.40.10">
    <property type="entry name" value="Tetratricopeptide repeat domain"/>
    <property type="match status" value="3"/>
</dbReference>
<organism evidence="4 5">
    <name type="scientific">Dissophora globulifera</name>
    <dbReference type="NCBI Taxonomy" id="979702"/>
    <lineage>
        <taxon>Eukaryota</taxon>
        <taxon>Fungi</taxon>
        <taxon>Fungi incertae sedis</taxon>
        <taxon>Mucoromycota</taxon>
        <taxon>Mortierellomycotina</taxon>
        <taxon>Mortierellomycetes</taxon>
        <taxon>Mortierellales</taxon>
        <taxon>Mortierellaceae</taxon>
        <taxon>Dissophora</taxon>
    </lineage>
</organism>
<feature type="repeat" description="PPR" evidence="2">
    <location>
        <begin position="420"/>
        <end position="450"/>
    </location>
</feature>
<sequence>MPAKEYRTRSRSYRIILLPQWREPSTALPSITGSFTTRYNTKPDHPMLIELQQQRPIQDMTAVVDCAIRICQTQRKDLTAKDFEFILETIQDYSTSQQQFWEAITTLIRWSIPQLKNNLINVDDWRETLAFAMIEVYWKQDVSMFIAQIERSRIRAAQERGLETVLEFSSEAEVLSHSMIDSLFMTFYPRRALELYAALSERGIGMPSRLLESFIRVAVAQKDSRQLECIGNMLLRHEELYQESLAFATPDAKICNRPLIMLPKLMDTFIRGTSENQQYELARAVFDRGLEIGQRYRTTTFTMILNSFSVKEFGFDIVANAMERQSRNRRRSRRRKSSSEVDTDSADKVQFPRTRPISVADPKEMEKYVSAMRRQGTKVNMVTLNVLVKLYLEMMQYKVPDAPAWKTAFKTYNPQRLEPDIVTYNTLLSYYEKRGDLATMRKIYDDMVGIPEGGFIKSWRVKKQQKKKKQLIQAENQDDSDSDGTDQFVSRVEESYDSQTESHGHLQSQEHAEQSPDQQEERKRDRRLGSASYPTRHVRSNRDIYTYNIMLHALLQHAADTKDIASIGQCFQDMELDGISADTVTFNTNILYHISRGDLTSALQVFRSMEGVHARPSETSAVANGSWGGERDSLLPNRRTDDDRWNKVFSKPVRSLPSYQSNATALPKTMHLDQDAEGQDVAEETAQLQDLSSRPSSLRSTPSETEAAAASASVSNTPPAPDVVTLTSLMSGFGQLDKMDQVAHFFKEMTNRYRIEPNLKTYSTLVAALRRSGDHVRAERLWDIVLEEDERQRKQDLSSKKEKDGSLYGDAETSSHNHDQEGRIWEDEMAERLQYQKLVDGHSNGHLTIMERRQVEARRKMYKDAF</sequence>
<keyword evidence="5" id="KW-1185">Reference proteome</keyword>
<proteinExistence type="predicted"/>
<feature type="region of interest" description="Disordered" evidence="3">
    <location>
        <begin position="324"/>
        <end position="347"/>
    </location>
</feature>
<dbReference type="PANTHER" id="PTHR47942">
    <property type="entry name" value="TETRATRICOPEPTIDE REPEAT (TPR)-LIKE SUPERFAMILY PROTEIN-RELATED"/>
    <property type="match status" value="1"/>
</dbReference>
<feature type="compositionally biased region" description="Basic and acidic residues" evidence="3">
    <location>
        <begin position="792"/>
        <end position="805"/>
    </location>
</feature>